<evidence type="ECO:0000313" key="4">
    <source>
        <dbReference type="Proteomes" id="UP000198937"/>
    </source>
</evidence>
<dbReference type="InterPro" id="IPR051021">
    <property type="entry name" value="Mito_Ser/Thr_phosphatase"/>
</dbReference>
<dbReference type="STRING" id="683228.GA0070617_5474"/>
<dbReference type="AlphaFoldDB" id="A0A1C6VDJ6"/>
<dbReference type="CDD" id="cd07067">
    <property type="entry name" value="HP_PGM_like"/>
    <property type="match status" value="1"/>
</dbReference>
<sequence>MPSRLLYLARHGEQDRPPGGSAAVDPAHTGLSERGRRQARFLAERLRDLPLDAVCHGPLRRAAETAELVVSARPDLPGYASELAGDYLPDDTDPTGLPPAYAEFLSGFSERERTDGPGLAAEAVRRFTSVPAEGDRRELVITHNFLIAWLVRHALAAPPPRWLGLNSHNCGLTAILYRPDRPPTLLAFNDTGHLPWELRGTGLPPELRF</sequence>
<dbReference type="InterPro" id="IPR013078">
    <property type="entry name" value="His_Pase_superF_clade-1"/>
</dbReference>
<dbReference type="GO" id="GO:0016787">
    <property type="term" value="F:hydrolase activity"/>
    <property type="evidence" value="ECO:0007669"/>
    <property type="project" value="UniProtKB-KW"/>
</dbReference>
<reference evidence="3 4" key="1">
    <citation type="submission" date="2016-06" db="EMBL/GenBank/DDBJ databases">
        <authorList>
            <person name="Kjaerup R.B."/>
            <person name="Dalgaard T.S."/>
            <person name="Juul-Madsen H.R."/>
        </authorList>
    </citation>
    <scope>NUCLEOTIDE SEQUENCE [LARGE SCALE GENOMIC DNA]</scope>
    <source>
        <strain evidence="3 4">DSM 45577</strain>
    </source>
</reference>
<dbReference type="EMBL" id="FMIA01000002">
    <property type="protein sequence ID" value="SCL64439.1"/>
    <property type="molecule type" value="Genomic_DNA"/>
</dbReference>
<accession>A0A1C6VDJ6</accession>
<evidence type="ECO:0000256" key="2">
    <source>
        <dbReference type="SAM" id="MobiDB-lite"/>
    </source>
</evidence>
<dbReference type="InterPro" id="IPR029033">
    <property type="entry name" value="His_PPase_superfam"/>
</dbReference>
<dbReference type="SMART" id="SM00855">
    <property type="entry name" value="PGAM"/>
    <property type="match status" value="1"/>
</dbReference>
<name>A0A1C6VDJ6_9ACTN</name>
<dbReference type="Proteomes" id="UP000198937">
    <property type="component" value="Unassembled WGS sequence"/>
</dbReference>
<dbReference type="Pfam" id="PF00300">
    <property type="entry name" value="His_Phos_1"/>
    <property type="match status" value="2"/>
</dbReference>
<dbReference type="RefSeq" id="WP_175440670.1">
    <property type="nucleotide sequence ID" value="NZ_BMMJ01000007.1"/>
</dbReference>
<keyword evidence="1" id="KW-0378">Hydrolase</keyword>
<dbReference type="PANTHER" id="PTHR20935">
    <property type="entry name" value="PHOSPHOGLYCERATE MUTASE-RELATED"/>
    <property type="match status" value="1"/>
</dbReference>
<organism evidence="3 4">
    <name type="scientific">Micromonospora yangpuensis</name>
    <dbReference type="NCBI Taxonomy" id="683228"/>
    <lineage>
        <taxon>Bacteria</taxon>
        <taxon>Bacillati</taxon>
        <taxon>Actinomycetota</taxon>
        <taxon>Actinomycetes</taxon>
        <taxon>Micromonosporales</taxon>
        <taxon>Micromonosporaceae</taxon>
        <taxon>Micromonospora</taxon>
    </lineage>
</organism>
<gene>
    <name evidence="3" type="ORF">GA0070617_5474</name>
</gene>
<dbReference type="Gene3D" id="3.40.50.1240">
    <property type="entry name" value="Phosphoglycerate mutase-like"/>
    <property type="match status" value="1"/>
</dbReference>
<evidence type="ECO:0000313" key="3">
    <source>
        <dbReference type="EMBL" id="SCL64439.1"/>
    </source>
</evidence>
<protein>
    <submittedName>
        <fullName evidence="3">Probable phosphoglycerate mutase</fullName>
    </submittedName>
</protein>
<keyword evidence="4" id="KW-1185">Reference proteome</keyword>
<feature type="region of interest" description="Disordered" evidence="2">
    <location>
        <begin position="11"/>
        <end position="34"/>
    </location>
</feature>
<proteinExistence type="predicted"/>
<dbReference type="PANTHER" id="PTHR20935:SF0">
    <property type="entry name" value="SERINE_THREONINE-PROTEIN PHOSPHATASE PGAM5, MITOCHONDRIAL"/>
    <property type="match status" value="1"/>
</dbReference>
<dbReference type="SUPFAM" id="SSF53254">
    <property type="entry name" value="Phosphoglycerate mutase-like"/>
    <property type="match status" value="1"/>
</dbReference>
<evidence type="ECO:0000256" key="1">
    <source>
        <dbReference type="ARBA" id="ARBA00022801"/>
    </source>
</evidence>